<protein>
    <recommendedName>
        <fullName evidence="4">Type IV pili methyl-accepting chemotaxis transducer N-term</fullName>
    </recommendedName>
</protein>
<evidence type="ECO:0008006" key="4">
    <source>
        <dbReference type="Google" id="ProtNLM"/>
    </source>
</evidence>
<dbReference type="Proteomes" id="UP001431449">
    <property type="component" value="Unassembled WGS sequence"/>
</dbReference>
<keyword evidence="1" id="KW-0732">Signal</keyword>
<dbReference type="RefSeq" id="WP_248205667.1">
    <property type="nucleotide sequence ID" value="NZ_JALNMH010000003.1"/>
</dbReference>
<feature type="chain" id="PRO_5046545963" description="Type IV pili methyl-accepting chemotaxis transducer N-term" evidence="1">
    <location>
        <begin position="27"/>
        <end position="306"/>
    </location>
</feature>
<evidence type="ECO:0000313" key="3">
    <source>
        <dbReference type="Proteomes" id="UP001431449"/>
    </source>
</evidence>
<gene>
    <name evidence="2" type="ORF">M0G41_04525</name>
</gene>
<name>A0ABT0GES2_9GAMM</name>
<proteinExistence type="predicted"/>
<reference evidence="2" key="1">
    <citation type="submission" date="2022-04" db="EMBL/GenBank/DDBJ databases">
        <title>Lysobacter sp. CAU 1642 isolated from sea sand.</title>
        <authorList>
            <person name="Kim W."/>
        </authorList>
    </citation>
    <scope>NUCLEOTIDE SEQUENCE</scope>
    <source>
        <strain evidence="2">CAU 1642</strain>
    </source>
</reference>
<sequence length="306" mass="31587">MNRLFQHLSPALLLALTLAAGNAARAASGPDPDCDPLRAAVLVNALRAETAALPMAGRLAAEAKHGEAFDALRSDAGSVERLAEAVREFARQGCPGLPSKELLRLADESPDLLDDVAQLERAQQSVLDAAEAADTLAAQVPALQAATDQASRALVESGAEAAQVYLATRMLSILERLRSGSSRVIKGGVGAVSAADTLGRDVAMLRQTAEGFVDGSAALGIKAVENATARSQFEALRSRLTTTQQVVDTLLRQSSGLFEVQDAADSLWLSAPAFDSAAVDVLRLLDAALAARAASAAEQAAACPGP</sequence>
<feature type="signal peptide" evidence="1">
    <location>
        <begin position="1"/>
        <end position="26"/>
    </location>
</feature>
<accession>A0ABT0GES2</accession>
<dbReference type="EMBL" id="JALNMH010000003">
    <property type="protein sequence ID" value="MCK7592933.1"/>
    <property type="molecule type" value="Genomic_DNA"/>
</dbReference>
<keyword evidence="3" id="KW-1185">Reference proteome</keyword>
<evidence type="ECO:0000313" key="2">
    <source>
        <dbReference type="EMBL" id="MCK7592933.1"/>
    </source>
</evidence>
<comment type="caution">
    <text evidence="2">The sequence shown here is derived from an EMBL/GenBank/DDBJ whole genome shotgun (WGS) entry which is preliminary data.</text>
</comment>
<evidence type="ECO:0000256" key="1">
    <source>
        <dbReference type="SAM" id="SignalP"/>
    </source>
</evidence>
<organism evidence="2 3">
    <name type="scientific">Pseudomarimonas salicorniae</name>
    <dbReference type="NCBI Taxonomy" id="2933270"/>
    <lineage>
        <taxon>Bacteria</taxon>
        <taxon>Pseudomonadati</taxon>
        <taxon>Pseudomonadota</taxon>
        <taxon>Gammaproteobacteria</taxon>
        <taxon>Lysobacterales</taxon>
        <taxon>Lysobacteraceae</taxon>
        <taxon>Pseudomarimonas</taxon>
    </lineage>
</organism>